<dbReference type="AlphaFoldDB" id="A0AAE3DP26"/>
<dbReference type="Pfam" id="PF04397">
    <property type="entry name" value="LytTR"/>
    <property type="match status" value="1"/>
</dbReference>
<name>A0AAE3DP26_9FIRM</name>
<feature type="modified residue" description="4-aspartylphosphate" evidence="7">
    <location>
        <position position="59"/>
    </location>
</feature>
<keyword evidence="2" id="KW-0963">Cytoplasm</keyword>
<dbReference type="Proteomes" id="UP001199355">
    <property type="component" value="Unassembled WGS sequence"/>
</dbReference>
<evidence type="ECO:0000259" key="9">
    <source>
        <dbReference type="PROSITE" id="PS50930"/>
    </source>
</evidence>
<dbReference type="Gene3D" id="3.40.50.2300">
    <property type="match status" value="1"/>
</dbReference>
<dbReference type="EMBL" id="JAJEQF010000040">
    <property type="protein sequence ID" value="MCC2168573.1"/>
    <property type="molecule type" value="Genomic_DNA"/>
</dbReference>
<accession>A0AAE3DP26</accession>
<evidence type="ECO:0000313" key="10">
    <source>
        <dbReference type="EMBL" id="MCC2168573.1"/>
    </source>
</evidence>
<reference evidence="10 11" key="1">
    <citation type="submission" date="2021-10" db="EMBL/GenBank/DDBJ databases">
        <title>Anaerobic single-cell dispensing facilitates the cultivation of human gut bacteria.</title>
        <authorList>
            <person name="Afrizal A."/>
        </authorList>
    </citation>
    <scope>NUCLEOTIDE SEQUENCE [LARGE SCALE GENOMIC DNA]</scope>
    <source>
        <strain evidence="10 11">CLA-AA-H244</strain>
    </source>
</reference>
<comment type="caution">
    <text evidence="10">The sequence shown here is derived from an EMBL/GenBank/DDBJ whole genome shotgun (WGS) entry which is preliminary data.</text>
</comment>
<dbReference type="PROSITE" id="PS50110">
    <property type="entry name" value="RESPONSE_REGULATORY"/>
    <property type="match status" value="1"/>
</dbReference>
<keyword evidence="7" id="KW-0597">Phosphoprotein</keyword>
<dbReference type="Gene3D" id="2.40.50.1020">
    <property type="entry name" value="LytTr DNA-binding domain"/>
    <property type="match status" value="1"/>
</dbReference>
<gene>
    <name evidence="10" type="ORF">LKD45_12880</name>
</gene>
<protein>
    <recommendedName>
        <fullName evidence="1">Stage 0 sporulation protein A homolog</fullName>
    </recommendedName>
</protein>
<dbReference type="GO" id="GO:0003677">
    <property type="term" value="F:DNA binding"/>
    <property type="evidence" value="ECO:0007669"/>
    <property type="project" value="UniProtKB-KW"/>
</dbReference>
<comment type="function">
    <text evidence="5">May play the central regulatory role in sporulation. It may be an element of the effector pathway responsible for the activation of sporulation genes in response to nutritional stress. Spo0A may act in concert with spo0H (a sigma factor) to control the expression of some genes that are critical to the sporulation process.</text>
</comment>
<dbReference type="RefSeq" id="WP_308728778.1">
    <property type="nucleotide sequence ID" value="NZ_JAJEQF010000040.1"/>
</dbReference>
<dbReference type="InterPro" id="IPR011006">
    <property type="entry name" value="CheY-like_superfamily"/>
</dbReference>
<feature type="domain" description="HTH LytTR-type" evidence="9">
    <location>
        <begin position="136"/>
        <end position="213"/>
    </location>
</feature>
<dbReference type="PANTHER" id="PTHR37299">
    <property type="entry name" value="TRANSCRIPTIONAL REGULATOR-RELATED"/>
    <property type="match status" value="1"/>
</dbReference>
<dbReference type="SMART" id="SM00448">
    <property type="entry name" value="REC"/>
    <property type="match status" value="1"/>
</dbReference>
<keyword evidence="11" id="KW-1185">Reference proteome</keyword>
<evidence type="ECO:0000259" key="8">
    <source>
        <dbReference type="PROSITE" id="PS50110"/>
    </source>
</evidence>
<comment type="function">
    <text evidence="6">Required for high-level post-exponential phase expression of a series of secreted proteins.</text>
</comment>
<feature type="domain" description="Response regulatory" evidence="8">
    <location>
        <begin position="3"/>
        <end position="125"/>
    </location>
</feature>
<dbReference type="InterPro" id="IPR046947">
    <property type="entry name" value="LytR-like"/>
</dbReference>
<evidence type="ECO:0000256" key="4">
    <source>
        <dbReference type="ARBA" id="ARBA00023159"/>
    </source>
</evidence>
<keyword evidence="4" id="KW-0010">Activator</keyword>
<dbReference type="SUPFAM" id="SSF52172">
    <property type="entry name" value="CheY-like"/>
    <property type="match status" value="1"/>
</dbReference>
<evidence type="ECO:0000256" key="5">
    <source>
        <dbReference type="ARBA" id="ARBA00024867"/>
    </source>
</evidence>
<dbReference type="PROSITE" id="PS50930">
    <property type="entry name" value="HTH_LYTTR"/>
    <property type="match status" value="1"/>
</dbReference>
<dbReference type="PANTHER" id="PTHR37299:SF3">
    <property type="entry name" value="STAGE 0 SPORULATION PROTEIN A HOMOLOG"/>
    <property type="match status" value="1"/>
</dbReference>
<organism evidence="10 11">
    <name type="scientific">Gallintestinimicrobium propionicum</name>
    <dbReference type="NCBI Taxonomy" id="2981770"/>
    <lineage>
        <taxon>Bacteria</taxon>
        <taxon>Bacillati</taxon>
        <taxon>Bacillota</taxon>
        <taxon>Clostridia</taxon>
        <taxon>Lachnospirales</taxon>
        <taxon>Lachnospiraceae</taxon>
        <taxon>Gallintestinimicrobium</taxon>
    </lineage>
</organism>
<dbReference type="InterPro" id="IPR007492">
    <property type="entry name" value="LytTR_DNA-bd_dom"/>
</dbReference>
<dbReference type="SMART" id="SM00850">
    <property type="entry name" value="LytTR"/>
    <property type="match status" value="1"/>
</dbReference>
<dbReference type="InterPro" id="IPR001789">
    <property type="entry name" value="Sig_transdc_resp-reg_receiver"/>
</dbReference>
<dbReference type="Pfam" id="PF00072">
    <property type="entry name" value="Response_reg"/>
    <property type="match status" value="1"/>
</dbReference>
<keyword evidence="3" id="KW-0902">Two-component regulatory system</keyword>
<proteinExistence type="predicted"/>
<sequence length="213" mass="25719">MYRIAICDDDLVFGSLLEQYLQNFAKTRRIPIDVLVFARGEEYLEFLIEEFPVDLIFLDIQFEKGLDGVQIGKELRADIKNEMTQIIYISGIESYAMQLFQNRPMDFLVKPVKQERVDHIMEEYLRLFGNRNKQYFDYNVGKTHYRLLEDEIIYFQCMGRKIQMFTKNEEEVEFYGQINEVKRQISEDKFWHIHKSYLVNKNYIAFSKHLKFI</sequence>
<evidence type="ECO:0000256" key="7">
    <source>
        <dbReference type="PROSITE-ProRule" id="PRU00169"/>
    </source>
</evidence>
<evidence type="ECO:0000256" key="1">
    <source>
        <dbReference type="ARBA" id="ARBA00018672"/>
    </source>
</evidence>
<evidence type="ECO:0000256" key="2">
    <source>
        <dbReference type="ARBA" id="ARBA00022490"/>
    </source>
</evidence>
<evidence type="ECO:0000313" key="11">
    <source>
        <dbReference type="Proteomes" id="UP001199355"/>
    </source>
</evidence>
<dbReference type="GO" id="GO:0000156">
    <property type="term" value="F:phosphorelay response regulator activity"/>
    <property type="evidence" value="ECO:0007669"/>
    <property type="project" value="InterPro"/>
</dbReference>
<evidence type="ECO:0000256" key="6">
    <source>
        <dbReference type="ARBA" id="ARBA00037164"/>
    </source>
</evidence>
<evidence type="ECO:0000256" key="3">
    <source>
        <dbReference type="ARBA" id="ARBA00023012"/>
    </source>
</evidence>
<keyword evidence="10" id="KW-0238">DNA-binding</keyword>